<accession>A0A679I4D1</accession>
<dbReference type="AlphaFoldDB" id="A0A679I4D1"/>
<dbReference type="OrthoDB" id="9772911at2"/>
<evidence type="ECO:0000313" key="1">
    <source>
        <dbReference type="EMBL" id="BBU68928.1"/>
    </source>
</evidence>
<dbReference type="InterPro" id="IPR011757">
    <property type="entry name" value="Lytic_transglycosylase_MltB"/>
</dbReference>
<dbReference type="GO" id="GO:0008933">
    <property type="term" value="F:peptidoglycan lytic transglycosylase activity"/>
    <property type="evidence" value="ECO:0007669"/>
    <property type="project" value="TreeGrafter"/>
</dbReference>
<dbReference type="Gene3D" id="1.10.8.350">
    <property type="entry name" value="Bacterial muramidase"/>
    <property type="match status" value="1"/>
</dbReference>
<evidence type="ECO:0000313" key="2">
    <source>
        <dbReference type="Proteomes" id="UP000463961"/>
    </source>
</evidence>
<dbReference type="SUPFAM" id="SSF53955">
    <property type="entry name" value="Lysozyme-like"/>
    <property type="match status" value="1"/>
</dbReference>
<proteinExistence type="predicted"/>
<organism evidence="1 2">
    <name type="scientific">Fluviibacter phosphoraccumulans</name>
    <dbReference type="NCBI Taxonomy" id="1751046"/>
    <lineage>
        <taxon>Bacteria</taxon>
        <taxon>Pseudomonadati</taxon>
        <taxon>Pseudomonadota</taxon>
        <taxon>Betaproteobacteria</taxon>
        <taxon>Rhodocyclales</taxon>
        <taxon>Fluviibacteraceae</taxon>
        <taxon>Fluviibacter</taxon>
    </lineage>
</organism>
<protein>
    <submittedName>
        <fullName evidence="1">Soluble lytic transglycosylase B</fullName>
    </submittedName>
</protein>
<sequence>MTLSRQHPMYRIRSLCLATACVLGFGLGLQAEAHAKTKAKKPIAEAKQPQMSSNPEVQQFIEGMQERHGFDAAALTLLFDNQRPDARVVRIMAPAPAQLTPNWTAYHSRFVNARRIGRGVDFWNTYQDDIARAEQQFGVPGEIIVAIIGVETEYGRNMGSFSVLNALATIGFYGERRRDFFQSELEQYLLLARENQLDLATTKGSFAGAMGIPQFMPSSQRRWGVDFDGNGRIDLRHSPVDAIGSVGNFLKSHGWLTGQVAVIPTVAPNPLPTAFEKIEVKPSLPLETYQQAGFAFRSNLRDDTPATLVSLTTPNEATAYWLGLQNYYVITRYNRSAAYAMSVIELGAAIREARNATLSAPLAQAPSE</sequence>
<dbReference type="Proteomes" id="UP000463961">
    <property type="component" value="Chromosome"/>
</dbReference>
<dbReference type="Gene3D" id="1.10.530.10">
    <property type="match status" value="1"/>
</dbReference>
<dbReference type="InterPro" id="IPR023346">
    <property type="entry name" value="Lysozyme-like_dom_sf"/>
</dbReference>
<dbReference type="EMBL" id="AP022345">
    <property type="protein sequence ID" value="BBU68928.1"/>
    <property type="molecule type" value="Genomic_DNA"/>
</dbReference>
<dbReference type="NCBIfam" id="TIGR02282">
    <property type="entry name" value="MltB"/>
    <property type="match status" value="1"/>
</dbReference>
<dbReference type="CDD" id="cd13399">
    <property type="entry name" value="Slt35-like"/>
    <property type="match status" value="1"/>
</dbReference>
<gene>
    <name evidence="1" type="primary">sltB1</name>
    <name evidence="1" type="ORF">ICHIAU1_12110</name>
</gene>
<dbReference type="PANTHER" id="PTHR30163:SF9">
    <property type="entry name" value="MEMBRANE-BOUND LYTIC MUREIN TRANSGLYCOSYLASE B"/>
    <property type="match status" value="1"/>
</dbReference>
<dbReference type="FunFam" id="1.10.8.350:FF:000001">
    <property type="entry name" value="Lytic murein transglycosylase B"/>
    <property type="match status" value="1"/>
</dbReference>
<dbReference type="GO" id="GO:0009253">
    <property type="term" value="P:peptidoglycan catabolic process"/>
    <property type="evidence" value="ECO:0007669"/>
    <property type="project" value="TreeGrafter"/>
</dbReference>
<name>A0A679I4D1_9RHOO</name>
<keyword evidence="2" id="KW-1185">Reference proteome</keyword>
<reference evidence="2" key="1">
    <citation type="submission" date="2020-01" db="EMBL/GenBank/DDBJ databases">
        <title>Phosphoaccumulans saitamaens gen. nov., sp. nov., a polyphosphate accumulating bacterium isolated from surface river water.</title>
        <authorList>
            <person name="Watanabe K."/>
            <person name="Suda W."/>
        </authorList>
    </citation>
    <scope>NUCLEOTIDE SEQUENCE [LARGE SCALE GENOMIC DNA]</scope>
    <source>
        <strain evidence="2">ICHIAU1</strain>
    </source>
</reference>
<dbReference type="Pfam" id="PF13406">
    <property type="entry name" value="SLT_2"/>
    <property type="match status" value="1"/>
</dbReference>
<dbReference type="InterPro" id="IPR043426">
    <property type="entry name" value="MltB-like"/>
</dbReference>
<dbReference type="InterPro" id="IPR031304">
    <property type="entry name" value="SLT_2"/>
</dbReference>
<dbReference type="PANTHER" id="PTHR30163">
    <property type="entry name" value="MEMBRANE-BOUND LYTIC MUREIN TRANSGLYCOSYLASE B"/>
    <property type="match status" value="1"/>
</dbReference>
<dbReference type="RefSeq" id="WP_162050332.1">
    <property type="nucleotide sequence ID" value="NZ_AP019011.1"/>
</dbReference>